<comment type="subcellular location">
    <subcellularLocation>
        <location evidence="1">Cell outer membrane</location>
    </subcellularLocation>
</comment>
<evidence type="ECO:0000256" key="2">
    <source>
        <dbReference type="ARBA" id="ARBA00006275"/>
    </source>
</evidence>
<name>A0ABS1R9S2_9SPHI</name>
<evidence type="ECO:0000256" key="1">
    <source>
        <dbReference type="ARBA" id="ARBA00004442"/>
    </source>
</evidence>
<dbReference type="CDD" id="cd08977">
    <property type="entry name" value="SusD"/>
    <property type="match status" value="1"/>
</dbReference>
<feature type="domain" description="RagB/SusD" evidence="7">
    <location>
        <begin position="317"/>
        <end position="424"/>
    </location>
</feature>
<dbReference type="InterPro" id="IPR011990">
    <property type="entry name" value="TPR-like_helical_dom_sf"/>
</dbReference>
<feature type="signal peptide" evidence="6">
    <location>
        <begin position="1"/>
        <end position="22"/>
    </location>
</feature>
<feature type="chain" id="PRO_5046424187" evidence="6">
    <location>
        <begin position="23"/>
        <end position="461"/>
    </location>
</feature>
<keyword evidence="10" id="KW-1185">Reference proteome</keyword>
<dbReference type="InterPro" id="IPR033985">
    <property type="entry name" value="SusD-like_N"/>
</dbReference>
<dbReference type="InterPro" id="IPR012944">
    <property type="entry name" value="SusD_RagB_dom"/>
</dbReference>
<protein>
    <submittedName>
        <fullName evidence="9">RagB/SusD family nutrient uptake outer membrane protein</fullName>
    </submittedName>
</protein>
<comment type="caution">
    <text evidence="9">The sequence shown here is derived from an EMBL/GenBank/DDBJ whole genome shotgun (WGS) entry which is preliminary data.</text>
</comment>
<accession>A0ABS1R9S2</accession>
<dbReference type="Pfam" id="PF07980">
    <property type="entry name" value="SusD_RagB"/>
    <property type="match status" value="1"/>
</dbReference>
<evidence type="ECO:0000256" key="3">
    <source>
        <dbReference type="ARBA" id="ARBA00022729"/>
    </source>
</evidence>
<dbReference type="RefSeq" id="WP_202105168.1">
    <property type="nucleotide sequence ID" value="NZ_JAERTY010000017.1"/>
</dbReference>
<evidence type="ECO:0000313" key="10">
    <source>
        <dbReference type="Proteomes" id="UP000625283"/>
    </source>
</evidence>
<feature type="domain" description="SusD-like N-terminal" evidence="8">
    <location>
        <begin position="93"/>
        <end position="226"/>
    </location>
</feature>
<reference evidence="9 10" key="1">
    <citation type="submission" date="2021-01" db="EMBL/GenBank/DDBJ databases">
        <title>C459-1 draft genome sequence.</title>
        <authorList>
            <person name="Zhang X.-F."/>
        </authorList>
    </citation>
    <scope>NUCLEOTIDE SEQUENCE [LARGE SCALE GENOMIC DNA]</scope>
    <source>
        <strain evidence="10">C459-1</strain>
    </source>
</reference>
<proteinExistence type="inferred from homology"/>
<evidence type="ECO:0000259" key="8">
    <source>
        <dbReference type="Pfam" id="PF14322"/>
    </source>
</evidence>
<evidence type="ECO:0000313" key="9">
    <source>
        <dbReference type="EMBL" id="MBL1411454.1"/>
    </source>
</evidence>
<dbReference type="Gene3D" id="1.25.40.390">
    <property type="match status" value="1"/>
</dbReference>
<dbReference type="PROSITE" id="PS51257">
    <property type="entry name" value="PROKAR_LIPOPROTEIN"/>
    <property type="match status" value="1"/>
</dbReference>
<dbReference type="SUPFAM" id="SSF48452">
    <property type="entry name" value="TPR-like"/>
    <property type="match status" value="1"/>
</dbReference>
<sequence>MKLNIIYILCCFLISVSISSCQKFLEIDAPFGEVTEEAMFSNESSANSAVTSLYARLREDVMVAGSFNGMGILMGLYADELDNYSAAGGSLDLFQKHQILISNATVKSIWDNSYQTIYMCNTVLNGLEASTGLSVEKKDQLKGEVLFVRSLVYFYLINLFGEVPYIEITDHEANSKVSKLSIETMYGHILDDLGKAKILLSDKFDAANRTRANVYAVHALMARCYLYLEQWDNALTSSNEVLSKSSLFSLLPLDKVFLRNSQEAILQLKPETEGRSTREADVHVLLSGPPLNFALNKRVETMMEAGDLRSQKWIGVLTKGSDRWLFSNKYKERTWKDVSPEYSTVFRLAELYLIRAEAKAMLNDIDGATDDLNEIRTRAELNPKQNLTKELFLDALVQERRVELLAEHGHRWFDLKRWGKADEVLKLVKPSWKPTNILLPLPEAEILMNPNLLPQNTGYQQ</sequence>
<dbReference type="EMBL" id="JAERTY010000017">
    <property type="protein sequence ID" value="MBL1411454.1"/>
    <property type="molecule type" value="Genomic_DNA"/>
</dbReference>
<organism evidence="9 10">
    <name type="scientific">Sphingobacterium faecale</name>
    <dbReference type="NCBI Taxonomy" id="2803775"/>
    <lineage>
        <taxon>Bacteria</taxon>
        <taxon>Pseudomonadati</taxon>
        <taxon>Bacteroidota</taxon>
        <taxon>Sphingobacteriia</taxon>
        <taxon>Sphingobacteriales</taxon>
        <taxon>Sphingobacteriaceae</taxon>
        <taxon>Sphingobacterium</taxon>
    </lineage>
</organism>
<dbReference type="Pfam" id="PF14322">
    <property type="entry name" value="SusD-like_3"/>
    <property type="match status" value="1"/>
</dbReference>
<evidence type="ECO:0000256" key="5">
    <source>
        <dbReference type="ARBA" id="ARBA00023237"/>
    </source>
</evidence>
<gene>
    <name evidence="9" type="ORF">JKG61_22035</name>
</gene>
<keyword evidence="4" id="KW-0472">Membrane</keyword>
<evidence type="ECO:0000256" key="6">
    <source>
        <dbReference type="SAM" id="SignalP"/>
    </source>
</evidence>
<evidence type="ECO:0000259" key="7">
    <source>
        <dbReference type="Pfam" id="PF07980"/>
    </source>
</evidence>
<comment type="similarity">
    <text evidence="2">Belongs to the SusD family.</text>
</comment>
<keyword evidence="5" id="KW-0998">Cell outer membrane</keyword>
<dbReference type="Proteomes" id="UP000625283">
    <property type="component" value="Unassembled WGS sequence"/>
</dbReference>
<keyword evidence="3 6" id="KW-0732">Signal</keyword>
<evidence type="ECO:0000256" key="4">
    <source>
        <dbReference type="ARBA" id="ARBA00023136"/>
    </source>
</evidence>